<dbReference type="PIRSF" id="PIRSF000350">
    <property type="entry name" value="Mercury_reductase_MerA"/>
    <property type="match status" value="1"/>
</dbReference>
<dbReference type="FunFam" id="3.50.50.60:FF:000008">
    <property type="entry name" value="Soluble pyridine nucleotide transhydrogenase"/>
    <property type="match status" value="1"/>
</dbReference>
<dbReference type="GO" id="GO:0006103">
    <property type="term" value="P:2-oxoglutarate metabolic process"/>
    <property type="evidence" value="ECO:0007669"/>
    <property type="project" value="TreeGrafter"/>
</dbReference>
<accession>A0A3S4GUD4</accession>
<dbReference type="InterPro" id="IPR001100">
    <property type="entry name" value="Pyr_nuc-diS_OxRdtase"/>
</dbReference>
<evidence type="ECO:0000256" key="5">
    <source>
        <dbReference type="ARBA" id="ARBA00016603"/>
    </source>
</evidence>
<evidence type="ECO:0000259" key="16">
    <source>
        <dbReference type="Pfam" id="PF07992"/>
    </source>
</evidence>
<dbReference type="PANTHER" id="PTHR22912">
    <property type="entry name" value="DISULFIDE OXIDOREDUCTASE"/>
    <property type="match status" value="1"/>
</dbReference>
<dbReference type="Pfam" id="PF07992">
    <property type="entry name" value="Pyr_redox_2"/>
    <property type="match status" value="1"/>
</dbReference>
<evidence type="ECO:0000256" key="14">
    <source>
        <dbReference type="PIRSR" id="PIRSR000350-3"/>
    </source>
</evidence>
<dbReference type="InterPro" id="IPR022962">
    <property type="entry name" value="STH_gammaproteobact"/>
</dbReference>
<evidence type="ECO:0000256" key="12">
    <source>
        <dbReference type="ARBA" id="ARBA00031183"/>
    </source>
</evidence>
<comment type="subcellular location">
    <subcellularLocation>
        <location evidence="2 13">Cytoplasm</location>
    </subcellularLocation>
</comment>
<dbReference type="GO" id="GO:0050660">
    <property type="term" value="F:flavin adenine dinucleotide binding"/>
    <property type="evidence" value="ECO:0007669"/>
    <property type="project" value="TreeGrafter"/>
</dbReference>
<organism evidence="17 18">
    <name type="scientific">Salmonella enterica I</name>
    <dbReference type="NCBI Taxonomy" id="59201"/>
    <lineage>
        <taxon>Bacteria</taxon>
        <taxon>Pseudomonadati</taxon>
        <taxon>Pseudomonadota</taxon>
        <taxon>Gammaproteobacteria</taxon>
        <taxon>Enterobacterales</taxon>
        <taxon>Enterobacteriaceae</taxon>
        <taxon>Salmonella</taxon>
    </lineage>
</organism>
<dbReference type="Pfam" id="PF02852">
    <property type="entry name" value="Pyr_redox_dim"/>
    <property type="match status" value="1"/>
</dbReference>
<comment type="catalytic activity">
    <reaction evidence="13">
        <text>NAD(+) + NADPH = NADH + NADP(+)</text>
        <dbReference type="Rhea" id="RHEA:11692"/>
        <dbReference type="ChEBI" id="CHEBI:57540"/>
        <dbReference type="ChEBI" id="CHEBI:57783"/>
        <dbReference type="ChEBI" id="CHEBI:57945"/>
        <dbReference type="ChEBI" id="CHEBI:58349"/>
        <dbReference type="EC" id="1.6.1.1"/>
    </reaction>
</comment>
<evidence type="ECO:0000256" key="13">
    <source>
        <dbReference type="HAMAP-Rule" id="MF_00247"/>
    </source>
</evidence>
<dbReference type="InterPro" id="IPR016156">
    <property type="entry name" value="FAD/NAD-linked_Rdtase_dimer_sf"/>
</dbReference>
<keyword evidence="14" id="KW-0547">Nucleotide-binding</keyword>
<keyword evidence="6 13" id="KW-0963">Cytoplasm</keyword>
<evidence type="ECO:0000256" key="3">
    <source>
        <dbReference type="ARBA" id="ARBA00007532"/>
    </source>
</evidence>
<dbReference type="HAMAP" id="MF_00247">
    <property type="entry name" value="SthA"/>
    <property type="match status" value="1"/>
</dbReference>
<dbReference type="InterPro" id="IPR004099">
    <property type="entry name" value="Pyr_nucl-diS_OxRdtase_dimer"/>
</dbReference>
<feature type="domain" description="Pyridine nucleotide-disulphide oxidoreductase dimerisation" evidence="15">
    <location>
        <begin position="412"/>
        <end position="523"/>
    </location>
</feature>
<dbReference type="PRINTS" id="PR00368">
    <property type="entry name" value="FADPNR"/>
</dbReference>
<reference evidence="17 18" key="1">
    <citation type="submission" date="2018-12" db="EMBL/GenBank/DDBJ databases">
        <authorList>
            <consortium name="Pathogen Informatics"/>
        </authorList>
    </citation>
    <scope>NUCLEOTIDE SEQUENCE [LARGE SCALE GENOMIC DNA]</scope>
    <source>
        <strain evidence="17 18">NCTC8271</strain>
    </source>
</reference>
<evidence type="ECO:0000256" key="11">
    <source>
        <dbReference type="ARBA" id="ARBA00023027"/>
    </source>
</evidence>
<dbReference type="PANTHER" id="PTHR22912:SF93">
    <property type="entry name" value="SOLUBLE PYRIDINE NUCLEOTIDE TRANSHYDROGENASE"/>
    <property type="match status" value="1"/>
</dbReference>
<dbReference type="GO" id="GO:0003957">
    <property type="term" value="F:NAD(P)+ transhydrogenase (Si-specific) activity"/>
    <property type="evidence" value="ECO:0007669"/>
    <property type="project" value="UniProtKB-UniRule"/>
</dbReference>
<evidence type="ECO:0000256" key="1">
    <source>
        <dbReference type="ARBA" id="ARBA00002842"/>
    </source>
</evidence>
<dbReference type="Gene3D" id="3.30.390.30">
    <property type="match status" value="1"/>
</dbReference>
<dbReference type="SUPFAM" id="SSF51905">
    <property type="entry name" value="FAD/NAD(P)-binding domain"/>
    <property type="match status" value="1"/>
</dbReference>
<evidence type="ECO:0000259" key="15">
    <source>
        <dbReference type="Pfam" id="PF02852"/>
    </source>
</evidence>
<keyword evidence="9 13" id="KW-0521">NADP</keyword>
<protein>
    <recommendedName>
        <fullName evidence="5 13">Soluble pyridine nucleotide transhydrogenase</fullName>
        <shortName evidence="13">STH</shortName>
        <ecNumber evidence="4 13">1.6.1.1</ecNumber>
    </recommendedName>
    <alternativeName>
        <fullName evidence="12 13">NAD(P)(+) transhydrogenase [B-specific]</fullName>
    </alternativeName>
</protein>
<dbReference type="SUPFAM" id="SSF55424">
    <property type="entry name" value="FAD/NAD-linked reductases, dimerisation (C-terminal) domain"/>
    <property type="match status" value="1"/>
</dbReference>
<comment type="cofactor">
    <cofactor evidence="13 14">
        <name>FAD</name>
        <dbReference type="ChEBI" id="CHEBI:57692"/>
    </cofactor>
    <text evidence="13 14">Binds 1 FAD per subunit.</text>
</comment>
<comment type="function">
    <text evidence="1 13">Conversion of NADPH, generated by peripheral catabolic pathways, to NADH, which can enter the respiratory chain for energy generation.</text>
</comment>
<evidence type="ECO:0000256" key="4">
    <source>
        <dbReference type="ARBA" id="ARBA00012772"/>
    </source>
</evidence>
<dbReference type="EC" id="1.6.1.1" evidence="4 13"/>
<evidence type="ECO:0000256" key="8">
    <source>
        <dbReference type="ARBA" id="ARBA00022827"/>
    </source>
</evidence>
<evidence type="ECO:0000256" key="6">
    <source>
        <dbReference type="ARBA" id="ARBA00022490"/>
    </source>
</evidence>
<evidence type="ECO:0000256" key="9">
    <source>
        <dbReference type="ARBA" id="ARBA00022857"/>
    </source>
</evidence>
<feature type="binding site" evidence="14">
    <location>
        <begin position="249"/>
        <end position="256"/>
    </location>
    <ligand>
        <name>NAD(+)</name>
        <dbReference type="ChEBI" id="CHEBI:57540"/>
    </ligand>
</feature>
<keyword evidence="10 13" id="KW-0560">Oxidoreductase</keyword>
<dbReference type="NCBIfam" id="NF003585">
    <property type="entry name" value="PRK05249.1"/>
    <property type="match status" value="1"/>
</dbReference>
<dbReference type="PRINTS" id="PR00411">
    <property type="entry name" value="PNDRDTASEI"/>
</dbReference>
<dbReference type="EMBL" id="LR134148">
    <property type="protein sequence ID" value="VEA43790.1"/>
    <property type="molecule type" value="Genomic_DNA"/>
</dbReference>
<feature type="binding site" evidence="13">
    <location>
        <begin position="102"/>
        <end position="111"/>
    </location>
    <ligand>
        <name>FAD</name>
        <dbReference type="ChEBI" id="CHEBI:57692"/>
    </ligand>
</feature>
<dbReference type="InterPro" id="IPR050151">
    <property type="entry name" value="Class-I_Pyr_Nuc-Dis_Oxidored"/>
</dbReference>
<dbReference type="FunFam" id="3.30.390.30:FF:000002">
    <property type="entry name" value="Soluble pyridine nucleotide transhydrogenase"/>
    <property type="match status" value="1"/>
</dbReference>
<sequence>MSESFHMPYSALYQRIKVTGSHWIVNDCLQTVCAPASQKSTTIIGLKLGKCYHRVYFMYKKQVSNTMPHSWDYDAVVIGSGPGGEGAAMGLVKQGARVAVIERYHNVGGGCTHWGTIPSKALRHAVSRIIEFNQNPLYSDHSRLLRSSFADILNHADNVINQQTRMRQGFYERNHCEILQGNAHFIDEHTLALECHDGTVETLTAEKFVIACGSRPYHPSDVDFSHPRIYDSDSILSLHHEPRHVIIYGAGVIGCEYASIFRGMDVKVDLINTRDRLLAFLDQEMSDSLSYHFWNSGVVIRHNEEYEKIEGCDDGVIMHLKSGKKLKADCLLYANGRTGNTDSLALENIGLETDSRGQLKVNSMYQTALPHVYAVGDVIGYPSLASAAYDQGRIAAQALVKGEATAHLIEDIPTGIYTIPEISSVGKTEQQLTAMKVPYEVGRAQFKHLARAQIVGMNVGTLKILFHRETKEILGIHCFGERAAEIIHIGQAIMEQKGGGNTIEYFVNTTFNYPTMAEAYRVAALNGLNRLF</sequence>
<evidence type="ECO:0000256" key="10">
    <source>
        <dbReference type="ARBA" id="ARBA00023002"/>
    </source>
</evidence>
<name>A0A3S4GUD4_SALET</name>
<dbReference type="GO" id="GO:0006739">
    <property type="term" value="P:NADP+ metabolic process"/>
    <property type="evidence" value="ECO:0007669"/>
    <property type="project" value="UniProtKB-UniRule"/>
</dbReference>
<dbReference type="GO" id="GO:0004148">
    <property type="term" value="F:dihydrolipoyl dehydrogenase (NADH) activity"/>
    <property type="evidence" value="ECO:0007669"/>
    <property type="project" value="TreeGrafter"/>
</dbReference>
<comment type="similarity">
    <text evidence="3 13">Belongs to the class-I pyridine nucleotide-disulfide oxidoreductase family.</text>
</comment>
<feature type="binding site" evidence="14">
    <location>
        <position position="377"/>
    </location>
    <ligand>
        <name>FAD</name>
        <dbReference type="ChEBI" id="CHEBI:57692"/>
    </ligand>
</feature>
<keyword evidence="11 13" id="KW-0520">NAD</keyword>
<dbReference type="GO" id="GO:0005829">
    <property type="term" value="C:cytosol"/>
    <property type="evidence" value="ECO:0007669"/>
    <property type="project" value="TreeGrafter"/>
</dbReference>
<feature type="domain" description="FAD/NAD(P)-binding" evidence="16">
    <location>
        <begin position="73"/>
        <end position="392"/>
    </location>
</feature>
<keyword evidence="8 13" id="KW-0274">FAD</keyword>
<feature type="binding site" evidence="14">
    <location>
        <position position="120"/>
    </location>
    <ligand>
        <name>FAD</name>
        <dbReference type="ChEBI" id="CHEBI:57692"/>
    </ligand>
</feature>
<evidence type="ECO:0000313" key="18">
    <source>
        <dbReference type="Proteomes" id="UP000273655"/>
    </source>
</evidence>
<gene>
    <name evidence="17" type="primary">sthA_2</name>
    <name evidence="13" type="synonym">sthA</name>
    <name evidence="13" type="synonym">udhA</name>
    <name evidence="17" type="ORF">NCTC8271_05544</name>
</gene>
<evidence type="ECO:0000313" key="17">
    <source>
        <dbReference type="EMBL" id="VEA43790.1"/>
    </source>
</evidence>
<dbReference type="InterPro" id="IPR023753">
    <property type="entry name" value="FAD/NAD-binding_dom"/>
</dbReference>
<evidence type="ECO:0000256" key="2">
    <source>
        <dbReference type="ARBA" id="ARBA00004496"/>
    </source>
</evidence>
<feature type="binding site" evidence="14">
    <location>
        <position position="336"/>
    </location>
    <ligand>
        <name>NAD(+)</name>
        <dbReference type="ChEBI" id="CHEBI:57540"/>
    </ligand>
</feature>
<dbReference type="Proteomes" id="UP000273655">
    <property type="component" value="Chromosome 1"/>
</dbReference>
<dbReference type="Gene3D" id="3.50.50.60">
    <property type="entry name" value="FAD/NAD(P)-binding domain"/>
    <property type="match status" value="2"/>
</dbReference>
<dbReference type="InterPro" id="IPR036188">
    <property type="entry name" value="FAD/NAD-bd_sf"/>
</dbReference>
<proteinExistence type="inferred from homology"/>
<evidence type="ECO:0000256" key="7">
    <source>
        <dbReference type="ARBA" id="ARBA00022630"/>
    </source>
</evidence>
<keyword evidence="7 13" id="KW-0285">Flavoprotein</keyword>
<dbReference type="AlphaFoldDB" id="A0A3S4GUD4"/>